<dbReference type="Proteomes" id="UP000016511">
    <property type="component" value="Unassembled WGS sequence"/>
</dbReference>
<protein>
    <submittedName>
        <fullName evidence="1">Uncharacterized protein</fullName>
    </submittedName>
</protein>
<name>U1WYK5_ANEAE</name>
<dbReference type="PATRIC" id="fig|649747.3.peg.4160"/>
<keyword evidence="2" id="KW-1185">Reference proteome</keyword>
<sequence>MVRAYAPIYFILPVYYTTETRIVQRTVGMERNQSIGVAARE</sequence>
<organism evidence="1 2">
    <name type="scientific">Aneurinibacillus aneurinilyticus ATCC 12856</name>
    <dbReference type="NCBI Taxonomy" id="649747"/>
    <lineage>
        <taxon>Bacteria</taxon>
        <taxon>Bacillati</taxon>
        <taxon>Bacillota</taxon>
        <taxon>Bacilli</taxon>
        <taxon>Bacillales</taxon>
        <taxon>Paenibacillaceae</taxon>
        <taxon>Aneurinibacillus group</taxon>
        <taxon>Aneurinibacillus</taxon>
    </lineage>
</organism>
<dbReference type="AlphaFoldDB" id="U1WYK5"/>
<accession>U1WYK5</accession>
<dbReference type="HOGENOM" id="CLU_3264917_0_0_9"/>
<proteinExistence type="predicted"/>
<evidence type="ECO:0000313" key="1">
    <source>
        <dbReference type="EMBL" id="ERI07333.1"/>
    </source>
</evidence>
<reference evidence="1 2" key="1">
    <citation type="submission" date="2013-08" db="EMBL/GenBank/DDBJ databases">
        <authorList>
            <person name="Weinstock G."/>
            <person name="Sodergren E."/>
            <person name="Wylie T."/>
            <person name="Fulton L."/>
            <person name="Fulton R."/>
            <person name="Fronick C."/>
            <person name="O'Laughlin M."/>
            <person name="Godfrey J."/>
            <person name="Miner T."/>
            <person name="Herter B."/>
            <person name="Appelbaum E."/>
            <person name="Cordes M."/>
            <person name="Lek S."/>
            <person name="Wollam A."/>
            <person name="Pepin K.H."/>
            <person name="Palsikar V.B."/>
            <person name="Mitreva M."/>
            <person name="Wilson R.K."/>
        </authorList>
    </citation>
    <scope>NUCLEOTIDE SEQUENCE [LARGE SCALE GENOMIC DNA]</scope>
    <source>
        <strain evidence="1 2">ATCC 12856</strain>
    </source>
</reference>
<evidence type="ECO:0000313" key="2">
    <source>
        <dbReference type="Proteomes" id="UP000016511"/>
    </source>
</evidence>
<gene>
    <name evidence="1" type="ORF">HMPREF0083_04617</name>
</gene>
<dbReference type="EMBL" id="AWSJ01000283">
    <property type="protein sequence ID" value="ERI07333.1"/>
    <property type="molecule type" value="Genomic_DNA"/>
</dbReference>
<comment type="caution">
    <text evidence="1">The sequence shown here is derived from an EMBL/GenBank/DDBJ whole genome shotgun (WGS) entry which is preliminary data.</text>
</comment>